<dbReference type="Gene3D" id="3.60.110.10">
    <property type="entry name" value="Carbon-nitrogen hydrolase"/>
    <property type="match status" value="1"/>
</dbReference>
<organism evidence="11 12">
    <name type="scientific">Pararobbsia alpina</name>
    <dbReference type="NCBI Taxonomy" id="621374"/>
    <lineage>
        <taxon>Bacteria</taxon>
        <taxon>Pseudomonadati</taxon>
        <taxon>Pseudomonadota</taxon>
        <taxon>Betaproteobacteria</taxon>
        <taxon>Burkholderiales</taxon>
        <taxon>Burkholderiaceae</taxon>
        <taxon>Pararobbsia</taxon>
    </lineage>
</organism>
<keyword evidence="5 9" id="KW-0812">Transmembrane</keyword>
<dbReference type="NCBIfam" id="TIGR00546">
    <property type="entry name" value="lnt"/>
    <property type="match status" value="1"/>
</dbReference>
<feature type="transmembrane region" description="Helical" evidence="9">
    <location>
        <begin position="56"/>
        <end position="76"/>
    </location>
</feature>
<evidence type="ECO:0000256" key="8">
    <source>
        <dbReference type="ARBA" id="ARBA00023315"/>
    </source>
</evidence>
<dbReference type="SUPFAM" id="SSF56317">
    <property type="entry name" value="Carbon-nitrogen hydrolase"/>
    <property type="match status" value="1"/>
</dbReference>
<dbReference type="InterPro" id="IPR036526">
    <property type="entry name" value="C-N_Hydrolase_sf"/>
</dbReference>
<feature type="transmembrane region" description="Helical" evidence="9">
    <location>
        <begin position="248"/>
        <end position="269"/>
    </location>
</feature>
<dbReference type="PROSITE" id="PS50263">
    <property type="entry name" value="CN_HYDROLASE"/>
    <property type="match status" value="1"/>
</dbReference>
<dbReference type="RefSeq" id="WP_246257024.1">
    <property type="nucleotide sequence ID" value="NZ_CADIKM010000003.1"/>
</dbReference>
<evidence type="ECO:0000259" key="10">
    <source>
        <dbReference type="PROSITE" id="PS50263"/>
    </source>
</evidence>
<evidence type="ECO:0000256" key="4">
    <source>
        <dbReference type="ARBA" id="ARBA00022679"/>
    </source>
</evidence>
<dbReference type="UniPathway" id="UPA00666"/>
<keyword evidence="4 9" id="KW-0808">Transferase</keyword>
<dbReference type="Pfam" id="PF20154">
    <property type="entry name" value="LNT_N"/>
    <property type="match status" value="1"/>
</dbReference>
<dbReference type="GO" id="GO:0016410">
    <property type="term" value="F:N-acyltransferase activity"/>
    <property type="evidence" value="ECO:0007669"/>
    <property type="project" value="UniProtKB-UniRule"/>
</dbReference>
<feature type="transmembrane region" description="Helical" evidence="9">
    <location>
        <begin position="88"/>
        <end position="112"/>
    </location>
</feature>
<comment type="pathway">
    <text evidence="9">Protein modification; lipoprotein biosynthesis (N-acyl transfer).</text>
</comment>
<keyword evidence="7 9" id="KW-0472">Membrane</keyword>
<dbReference type="EMBL" id="CADIKM010000003">
    <property type="protein sequence ID" value="CAB3779816.1"/>
    <property type="molecule type" value="Genomic_DNA"/>
</dbReference>
<dbReference type="Pfam" id="PF00795">
    <property type="entry name" value="CN_hydrolase"/>
    <property type="match status" value="1"/>
</dbReference>
<evidence type="ECO:0000256" key="2">
    <source>
        <dbReference type="ARBA" id="ARBA00010065"/>
    </source>
</evidence>
<name>A0A6S7AYT9_9BURK</name>
<comment type="function">
    <text evidence="9">Catalyzes the phospholipid dependent N-acylation of the N-terminal cysteine of apolipoprotein, the last step in lipoprotein maturation.</text>
</comment>
<reference evidence="11 12" key="1">
    <citation type="submission" date="2020-04" db="EMBL/GenBank/DDBJ databases">
        <authorList>
            <person name="De Canck E."/>
        </authorList>
    </citation>
    <scope>NUCLEOTIDE SEQUENCE [LARGE SCALE GENOMIC DNA]</scope>
    <source>
        <strain evidence="11 12">LMG 28138</strain>
    </source>
</reference>
<feature type="transmembrane region" description="Helical" evidence="9">
    <location>
        <begin position="534"/>
        <end position="555"/>
    </location>
</feature>
<evidence type="ECO:0000313" key="11">
    <source>
        <dbReference type="EMBL" id="CAB3779816.1"/>
    </source>
</evidence>
<keyword evidence="8 9" id="KW-0012">Acyltransferase</keyword>
<dbReference type="PANTHER" id="PTHR38686:SF1">
    <property type="entry name" value="APOLIPOPROTEIN N-ACYLTRANSFERASE"/>
    <property type="match status" value="1"/>
</dbReference>
<evidence type="ECO:0000256" key="6">
    <source>
        <dbReference type="ARBA" id="ARBA00022989"/>
    </source>
</evidence>
<dbReference type="EC" id="2.3.1.269" evidence="9"/>
<dbReference type="GO" id="GO:0042158">
    <property type="term" value="P:lipoprotein biosynthetic process"/>
    <property type="evidence" value="ECO:0007669"/>
    <property type="project" value="UniProtKB-UniRule"/>
</dbReference>
<feature type="domain" description="CN hydrolase" evidence="10">
    <location>
        <begin position="282"/>
        <end position="527"/>
    </location>
</feature>
<evidence type="ECO:0000313" key="12">
    <source>
        <dbReference type="Proteomes" id="UP000494115"/>
    </source>
</evidence>
<gene>
    <name evidence="9 11" type="primary">lnt</name>
    <name evidence="11" type="ORF">LMG28138_00904</name>
</gene>
<evidence type="ECO:0000256" key="3">
    <source>
        <dbReference type="ARBA" id="ARBA00022475"/>
    </source>
</evidence>
<accession>A0A6S7AYT9</accession>
<keyword evidence="11" id="KW-0449">Lipoprotein</keyword>
<dbReference type="InterPro" id="IPR045378">
    <property type="entry name" value="LNT_N"/>
</dbReference>
<dbReference type="AlphaFoldDB" id="A0A6S7AYT9"/>
<dbReference type="CDD" id="cd07571">
    <property type="entry name" value="ALP_N-acyl_transferase"/>
    <property type="match status" value="1"/>
</dbReference>
<evidence type="ECO:0000256" key="9">
    <source>
        <dbReference type="HAMAP-Rule" id="MF_01148"/>
    </source>
</evidence>
<evidence type="ECO:0000256" key="5">
    <source>
        <dbReference type="ARBA" id="ARBA00022692"/>
    </source>
</evidence>
<dbReference type="GO" id="GO:0005886">
    <property type="term" value="C:plasma membrane"/>
    <property type="evidence" value="ECO:0007669"/>
    <property type="project" value="UniProtKB-SubCell"/>
</dbReference>
<keyword evidence="12" id="KW-1185">Reference proteome</keyword>
<proteinExistence type="inferred from homology"/>
<comment type="catalytic activity">
    <reaction evidence="9">
        <text>N-terminal S-1,2-diacyl-sn-glyceryl-L-cysteinyl-[lipoprotein] + a glycerophospholipid = N-acyl-S-1,2-diacyl-sn-glyceryl-L-cysteinyl-[lipoprotein] + a 2-acyl-sn-glycero-3-phospholipid + H(+)</text>
        <dbReference type="Rhea" id="RHEA:48228"/>
        <dbReference type="Rhea" id="RHEA-COMP:14681"/>
        <dbReference type="Rhea" id="RHEA-COMP:14684"/>
        <dbReference type="ChEBI" id="CHEBI:15378"/>
        <dbReference type="ChEBI" id="CHEBI:136912"/>
        <dbReference type="ChEBI" id="CHEBI:140656"/>
        <dbReference type="ChEBI" id="CHEBI:140657"/>
        <dbReference type="ChEBI" id="CHEBI:140660"/>
        <dbReference type="EC" id="2.3.1.269"/>
    </reaction>
</comment>
<dbReference type="InterPro" id="IPR003010">
    <property type="entry name" value="C-N_Hydrolase"/>
</dbReference>
<comment type="similarity">
    <text evidence="2 9">Belongs to the CN hydrolase family. Apolipoprotein N-acyltransferase subfamily.</text>
</comment>
<dbReference type="PANTHER" id="PTHR38686">
    <property type="entry name" value="APOLIPOPROTEIN N-ACYLTRANSFERASE"/>
    <property type="match status" value="1"/>
</dbReference>
<evidence type="ECO:0000256" key="1">
    <source>
        <dbReference type="ARBA" id="ARBA00004651"/>
    </source>
</evidence>
<feature type="transmembrane region" description="Helical" evidence="9">
    <location>
        <begin position="124"/>
        <end position="147"/>
    </location>
</feature>
<dbReference type="HAMAP" id="MF_01148">
    <property type="entry name" value="Lnt"/>
    <property type="match status" value="1"/>
</dbReference>
<keyword evidence="6 9" id="KW-1133">Transmembrane helix</keyword>
<comment type="subcellular location">
    <subcellularLocation>
        <location evidence="1 9">Cell membrane</location>
        <topology evidence="1 9">Multi-pass membrane protein</topology>
    </subcellularLocation>
</comment>
<protein>
    <recommendedName>
        <fullName evidence="9">Apolipoprotein N-acyltransferase</fullName>
        <shortName evidence="9">ALP N-acyltransferase</shortName>
        <ecNumber evidence="9">2.3.1.269</ecNumber>
    </recommendedName>
</protein>
<feature type="transmembrane region" description="Helical" evidence="9">
    <location>
        <begin position="32"/>
        <end position="49"/>
    </location>
</feature>
<dbReference type="Proteomes" id="UP000494115">
    <property type="component" value="Unassembled WGS sequence"/>
</dbReference>
<dbReference type="InterPro" id="IPR004563">
    <property type="entry name" value="Apolipo_AcylTrfase"/>
</dbReference>
<keyword evidence="3 9" id="KW-1003">Cell membrane</keyword>
<evidence type="ECO:0000256" key="7">
    <source>
        <dbReference type="ARBA" id="ARBA00023136"/>
    </source>
</evidence>
<feature type="transmembrane region" description="Helical" evidence="9">
    <location>
        <begin position="167"/>
        <end position="191"/>
    </location>
</feature>
<sequence length="576" mass="61953">MQVLSSGWMPFACAALLGVLNTFSFAPTPGGGWLELLVIVALFIVLQASRSTRGAALRLGAFGFGNYVSGVWWLYVSMHDYGGMAAPLAGAAVVLFTLYLAIYPALAGAIWYRVVGGIGWRSSFAFAAAWTLGEWLRGLVFTGFPWLASGYPQVDGPLAGFAPMVGVYGVGFTVALVGALLVQTVLGWRMLPDPAPRESRSMAARRARKAAASPYSMTIATPASPAHSAPVAAVADRRKAPRPSRSRLAPMILALLVLVAGIVGESVSWTHPSGQPVRVRLLQGNVKQDMKFSQTGVDASIALYQELITGSPADLIVTPETAIPLLIQDVPDAFAQTIRQYADRTQSAILFGAVGDVMTNQGPRQFTNSLYGLTPGQRHVYQYDKHHLVPFGEFVPQGFHWFVRLMNIPLGDFDRGAPAQPPFEVKGTAVAPDICYEDIFGEEIAHTLRHQTPRAGVLVNTSNLGWFGNTIALPQHLQMARMRAIETGRPMLRSTNTGITAMIEANGTVAGSLQPFTVGSLTGTVQGMDGVTPYILFGNWPIVTASLVLLLALVWRNRRAARWPAPESASVSEQTH</sequence>